<dbReference type="SUPFAM" id="SSF53335">
    <property type="entry name" value="S-adenosyl-L-methionine-dependent methyltransferases"/>
    <property type="match status" value="1"/>
</dbReference>
<keyword evidence="2" id="KW-0808">Transferase</keyword>
<evidence type="ECO:0000259" key="1">
    <source>
        <dbReference type="Pfam" id="PF21302"/>
    </source>
</evidence>
<organism evidence="2 3">
    <name type="scientific">Pseudonocardia nematodicida</name>
    <dbReference type="NCBI Taxonomy" id="1206997"/>
    <lineage>
        <taxon>Bacteria</taxon>
        <taxon>Bacillati</taxon>
        <taxon>Actinomycetota</taxon>
        <taxon>Actinomycetes</taxon>
        <taxon>Pseudonocardiales</taxon>
        <taxon>Pseudonocardiaceae</taxon>
        <taxon>Pseudonocardia</taxon>
    </lineage>
</organism>
<keyword evidence="2" id="KW-0489">Methyltransferase</keyword>
<evidence type="ECO:0000313" key="2">
    <source>
        <dbReference type="EMBL" id="MEQ3554679.1"/>
    </source>
</evidence>
<dbReference type="Proteomes" id="UP001494902">
    <property type="component" value="Unassembled WGS sequence"/>
</dbReference>
<accession>A0ABV1KJX9</accession>
<dbReference type="InterPro" id="IPR029063">
    <property type="entry name" value="SAM-dependent_MTases_sf"/>
</dbReference>
<sequence length="290" mass="30449">MSTGTDAPAPGSAFGSVAADLRCPTCTTDPLRLDGRRLICPAGHTFDLARQGYANLVTGHDRRHHGDDTRMVAARERFLGAGHYDGLAAAVAARVAEQGPPGLVVDLAGGTGYYLAAALEASPGRHGLCVELSTPALRRAGRAHPRAAAIGADVWGDLPVRSGAAGVAMSVFGPRNPAEIERVLAPGGVAVVAVPRPEHLGELAGPLGLVEVDPRKDERLAVAFRRFACIDSQRVTWRAGLGHDDVLALIAMGPTARHRSDDELRERIATLPDPVGVTVAVEISVYRREP</sequence>
<dbReference type="Gene3D" id="3.40.50.150">
    <property type="entry name" value="Vaccinia Virus protein VP39"/>
    <property type="match status" value="1"/>
</dbReference>
<dbReference type="InterPro" id="IPR048647">
    <property type="entry name" value="RlmA_N"/>
</dbReference>
<dbReference type="GO" id="GO:0032259">
    <property type="term" value="P:methylation"/>
    <property type="evidence" value="ECO:0007669"/>
    <property type="project" value="UniProtKB-KW"/>
</dbReference>
<dbReference type="GO" id="GO:0008168">
    <property type="term" value="F:methyltransferase activity"/>
    <property type="evidence" value="ECO:0007669"/>
    <property type="project" value="UniProtKB-KW"/>
</dbReference>
<evidence type="ECO:0000313" key="3">
    <source>
        <dbReference type="Proteomes" id="UP001494902"/>
    </source>
</evidence>
<gene>
    <name evidence="2" type="ORF">WIS52_29795</name>
</gene>
<comment type="caution">
    <text evidence="2">The sequence shown here is derived from an EMBL/GenBank/DDBJ whole genome shotgun (WGS) entry which is preliminary data.</text>
</comment>
<dbReference type="EMBL" id="JBEDNQ010000016">
    <property type="protein sequence ID" value="MEQ3554679.1"/>
    <property type="molecule type" value="Genomic_DNA"/>
</dbReference>
<dbReference type="PIRSF" id="PIRSF018249">
    <property type="entry name" value="MyrA_prd"/>
    <property type="match status" value="1"/>
</dbReference>
<proteinExistence type="predicted"/>
<dbReference type="CDD" id="cd02440">
    <property type="entry name" value="AdoMet_MTases"/>
    <property type="match status" value="1"/>
</dbReference>
<feature type="domain" description="23S rRNA (guanine(745)-N(1))-methyltransferase N-terminal" evidence="1">
    <location>
        <begin position="22"/>
        <end position="57"/>
    </location>
</feature>
<name>A0ABV1KJX9_9PSEU</name>
<reference evidence="2 3" key="1">
    <citation type="submission" date="2024-03" db="EMBL/GenBank/DDBJ databases">
        <title>Draft genome sequence of Pseudonocardia nematodicida JCM 31783.</title>
        <authorList>
            <person name="Butdee W."/>
            <person name="Duangmal K."/>
        </authorList>
    </citation>
    <scope>NUCLEOTIDE SEQUENCE [LARGE SCALE GENOMIC DNA]</scope>
    <source>
        <strain evidence="2 3">JCM 31783</strain>
    </source>
</reference>
<dbReference type="InterPro" id="IPR016718">
    <property type="entry name" value="rRNA_m1G-MeTrfase_A_prd"/>
</dbReference>
<dbReference type="RefSeq" id="WP_349301749.1">
    <property type="nucleotide sequence ID" value="NZ_JBEDNQ010000016.1"/>
</dbReference>
<dbReference type="Pfam" id="PF21302">
    <property type="entry name" value="Zn_ribbon_RlmA"/>
    <property type="match status" value="1"/>
</dbReference>
<protein>
    <submittedName>
        <fullName evidence="2">RNA methyltransferase</fullName>
    </submittedName>
</protein>
<keyword evidence="3" id="KW-1185">Reference proteome</keyword>